<comment type="caution">
    <text evidence="2">The sequence shown here is derived from an EMBL/GenBank/DDBJ whole genome shotgun (WGS) entry which is preliminary data.</text>
</comment>
<accession>A0AAE0G850</accession>
<keyword evidence="1" id="KW-0472">Membrane</keyword>
<evidence type="ECO:0000313" key="2">
    <source>
        <dbReference type="EMBL" id="KAK3273105.1"/>
    </source>
</evidence>
<organism evidence="2 3">
    <name type="scientific">Cymbomonas tetramitiformis</name>
    <dbReference type="NCBI Taxonomy" id="36881"/>
    <lineage>
        <taxon>Eukaryota</taxon>
        <taxon>Viridiplantae</taxon>
        <taxon>Chlorophyta</taxon>
        <taxon>Pyramimonadophyceae</taxon>
        <taxon>Pyramimonadales</taxon>
        <taxon>Pyramimonadaceae</taxon>
        <taxon>Cymbomonas</taxon>
    </lineage>
</organism>
<feature type="transmembrane region" description="Helical" evidence="1">
    <location>
        <begin position="45"/>
        <end position="66"/>
    </location>
</feature>
<keyword evidence="1" id="KW-1133">Transmembrane helix</keyword>
<dbReference type="AlphaFoldDB" id="A0AAE0G850"/>
<protein>
    <submittedName>
        <fullName evidence="2">Uncharacterized protein</fullName>
    </submittedName>
</protein>
<evidence type="ECO:0000313" key="3">
    <source>
        <dbReference type="Proteomes" id="UP001190700"/>
    </source>
</evidence>
<reference evidence="2 3" key="1">
    <citation type="journal article" date="2015" name="Genome Biol. Evol.">
        <title>Comparative Genomics of a Bacterivorous Green Alga Reveals Evolutionary Causalities and Consequences of Phago-Mixotrophic Mode of Nutrition.</title>
        <authorList>
            <person name="Burns J.A."/>
            <person name="Paasch A."/>
            <person name="Narechania A."/>
            <person name="Kim E."/>
        </authorList>
    </citation>
    <scope>NUCLEOTIDE SEQUENCE [LARGE SCALE GENOMIC DNA]</scope>
    <source>
        <strain evidence="2 3">PLY_AMNH</strain>
    </source>
</reference>
<proteinExistence type="predicted"/>
<keyword evidence="3" id="KW-1185">Reference proteome</keyword>
<name>A0AAE0G850_9CHLO</name>
<dbReference type="Proteomes" id="UP001190700">
    <property type="component" value="Unassembled WGS sequence"/>
</dbReference>
<gene>
    <name evidence="2" type="ORF">CYMTET_18637</name>
</gene>
<dbReference type="EMBL" id="LGRX02008645">
    <property type="protein sequence ID" value="KAK3273105.1"/>
    <property type="molecule type" value="Genomic_DNA"/>
</dbReference>
<dbReference type="PANTHER" id="PTHR30238">
    <property type="entry name" value="MEMBRANE BOUND PREDICTED REDOX MODULATOR"/>
    <property type="match status" value="1"/>
</dbReference>
<sequence length="109" mass="12324">MFYRVQLRVRTILFDPLLATHTLAELDHPRAGVIWNAQQEKIKELIFWVVGAALFGAGITYTEGATKGTEFFAGYLLEESLSVDNLFVFVLIFSYFEDVVLDMVLNAST</sequence>
<evidence type="ECO:0000256" key="1">
    <source>
        <dbReference type="SAM" id="Phobius"/>
    </source>
</evidence>
<feature type="transmembrane region" description="Helical" evidence="1">
    <location>
        <begin position="86"/>
        <end position="105"/>
    </location>
</feature>
<keyword evidence="1" id="KW-0812">Transmembrane</keyword>
<dbReference type="PANTHER" id="PTHR30238:SF0">
    <property type="entry name" value="THYLAKOID MEMBRANE PROTEIN TERC, CHLOROPLASTIC"/>
    <property type="match status" value="1"/>
</dbReference>